<keyword evidence="6" id="KW-0769">Symport</keyword>
<keyword evidence="4 6" id="KW-1133">Transmembrane helix</keyword>
<keyword evidence="3 6" id="KW-0812">Transmembrane</keyword>
<dbReference type="PANTHER" id="PTHR11706">
    <property type="entry name" value="SOLUTE CARRIER PROTEIN FAMILY 11 MEMBER"/>
    <property type="match status" value="1"/>
</dbReference>
<reference evidence="8" key="1">
    <citation type="journal article" date="2019" name="Int. J. Syst. Evol. Microbiol.">
        <title>The Global Catalogue of Microorganisms (GCM) 10K type strain sequencing project: providing services to taxonomists for standard genome sequencing and annotation.</title>
        <authorList>
            <consortium name="The Broad Institute Genomics Platform"/>
            <consortium name="The Broad Institute Genome Sequencing Center for Infectious Disease"/>
            <person name="Wu L."/>
            <person name="Ma J."/>
        </authorList>
    </citation>
    <scope>NUCLEOTIDE SEQUENCE [LARGE SCALE GENOMIC DNA]</scope>
    <source>
        <strain evidence="8">CCM 8725</strain>
    </source>
</reference>
<evidence type="ECO:0000256" key="1">
    <source>
        <dbReference type="ARBA" id="ARBA00004141"/>
    </source>
</evidence>
<comment type="caution">
    <text evidence="7">The sequence shown here is derived from an EMBL/GenBank/DDBJ whole genome shotgun (WGS) entry which is preliminary data.</text>
</comment>
<dbReference type="NCBIfam" id="NF037982">
    <property type="entry name" value="Nramp_1"/>
    <property type="match status" value="1"/>
</dbReference>
<protein>
    <recommendedName>
        <fullName evidence="6">Divalent metal cation transporter MntH</fullName>
    </recommendedName>
</protein>
<feature type="transmembrane region" description="Helical" evidence="6">
    <location>
        <begin position="405"/>
        <end position="427"/>
    </location>
</feature>
<feature type="transmembrane region" description="Helical" evidence="6">
    <location>
        <begin position="138"/>
        <end position="161"/>
    </location>
</feature>
<proteinExistence type="inferred from homology"/>
<dbReference type="PRINTS" id="PR00447">
    <property type="entry name" value="NATRESASSCMP"/>
</dbReference>
<evidence type="ECO:0000256" key="5">
    <source>
        <dbReference type="ARBA" id="ARBA00023136"/>
    </source>
</evidence>
<dbReference type="Proteomes" id="UP001597448">
    <property type="component" value="Unassembled WGS sequence"/>
</dbReference>
<dbReference type="PANTHER" id="PTHR11706:SF33">
    <property type="entry name" value="NATURAL RESISTANCE-ASSOCIATED MACROPHAGE PROTEIN 2"/>
    <property type="match status" value="1"/>
</dbReference>
<dbReference type="RefSeq" id="WP_339225538.1">
    <property type="nucleotide sequence ID" value="NZ_JBHUKY010000110.1"/>
</dbReference>
<gene>
    <name evidence="6" type="primary">mntH</name>
    <name evidence="7" type="ORF">ACFSX3_32925</name>
</gene>
<evidence type="ECO:0000256" key="3">
    <source>
        <dbReference type="ARBA" id="ARBA00022692"/>
    </source>
</evidence>
<evidence type="ECO:0000256" key="2">
    <source>
        <dbReference type="ARBA" id="ARBA00022448"/>
    </source>
</evidence>
<dbReference type="InterPro" id="IPR001046">
    <property type="entry name" value="NRAMP_fam"/>
</dbReference>
<keyword evidence="6" id="KW-1003">Cell membrane</keyword>
<feature type="transmembrane region" description="Helical" evidence="6">
    <location>
        <begin position="258"/>
        <end position="283"/>
    </location>
</feature>
<accession>A0ABW5FLK0</accession>
<keyword evidence="8" id="KW-1185">Reference proteome</keyword>
<feature type="transmembrane region" description="Helical" evidence="6">
    <location>
        <begin position="212"/>
        <end position="233"/>
    </location>
</feature>
<dbReference type="EMBL" id="JBHUKY010000110">
    <property type="protein sequence ID" value="MFD2414652.1"/>
    <property type="molecule type" value="Genomic_DNA"/>
</dbReference>
<dbReference type="NCBIfam" id="NF001923">
    <property type="entry name" value="PRK00701.1"/>
    <property type="match status" value="1"/>
</dbReference>
<feature type="transmembrane region" description="Helical" evidence="6">
    <location>
        <begin position="66"/>
        <end position="89"/>
    </location>
</feature>
<comment type="similarity">
    <text evidence="6">Belongs to the NRAMP family.</text>
</comment>
<evidence type="ECO:0000313" key="8">
    <source>
        <dbReference type="Proteomes" id="UP001597448"/>
    </source>
</evidence>
<dbReference type="HAMAP" id="MF_00221">
    <property type="entry name" value="NRAMP"/>
    <property type="match status" value="1"/>
</dbReference>
<feature type="transmembrane region" description="Helical" evidence="6">
    <location>
        <begin position="370"/>
        <end position="393"/>
    </location>
</feature>
<comment type="subcellular location">
    <subcellularLocation>
        <location evidence="6">Cell membrane</location>
        <topology evidence="6">Multi-pass membrane protein</topology>
    </subcellularLocation>
    <subcellularLocation>
        <location evidence="1">Membrane</location>
        <topology evidence="1">Multi-pass membrane protein</topology>
    </subcellularLocation>
</comment>
<evidence type="ECO:0000256" key="4">
    <source>
        <dbReference type="ARBA" id="ARBA00022989"/>
    </source>
</evidence>
<keyword evidence="6" id="KW-0406">Ion transport</keyword>
<feature type="transmembrane region" description="Helical" evidence="6">
    <location>
        <begin position="173"/>
        <end position="192"/>
    </location>
</feature>
<comment type="function">
    <text evidence="6">H(+)-stimulated, divalent metal cation uptake system.</text>
</comment>
<name>A0ABW5FLK0_9BACL</name>
<feature type="transmembrane region" description="Helical" evidence="6">
    <location>
        <begin position="345"/>
        <end position="364"/>
    </location>
</feature>
<dbReference type="NCBIfam" id="TIGR01197">
    <property type="entry name" value="nramp"/>
    <property type="match status" value="1"/>
</dbReference>
<keyword evidence="2 6" id="KW-0813">Transport</keyword>
<sequence length="431" mass="46113">MEQNTAVESSPILKGHTNKHSAQSVLNGDVKGLKRLLPFLGPAFIASVAYLDPGNFATNITAGSKYGYLLLWVIFASNLMAVLIQSLSAKLGIATGKNLPEVAREQFPKGVSIFLWIQSEIVIIATDLAEFIGAALGLYLLFGIPMLPAALITAVGSFAILELQRRGYRTLEAGIAGMVMIVVLAFAFQVIMAKPDAGSVLTGMFTPRFEGVDSILLAAGILGATVMPHAIYLHSSLTQSRIVGANEQEKKQIFRLEFIDILIAMLIAGAVNMAMVIVAAALFFKNGLVVEDLDIAFEQFRNLAGPVTAISFGLSLLIAGLSSSSVGTMAGDVVMQGFINKKINLYLRRAITIIPPLFIIASGVNATSALVMSQVVLSFGIAFALIPLVIFTSDRRIMQGLVNHRITTILGWIISALVVALNLFLVVEMFV</sequence>
<keyword evidence="5 6" id="KW-0472">Membrane</keyword>
<organism evidence="7 8">
    <name type="scientific">Paenibacillus rhizoplanae</name>
    <dbReference type="NCBI Taxonomy" id="1917181"/>
    <lineage>
        <taxon>Bacteria</taxon>
        <taxon>Bacillati</taxon>
        <taxon>Bacillota</taxon>
        <taxon>Bacilli</taxon>
        <taxon>Bacillales</taxon>
        <taxon>Paenibacillaceae</taxon>
        <taxon>Paenibacillus</taxon>
    </lineage>
</organism>
<evidence type="ECO:0000313" key="7">
    <source>
        <dbReference type="EMBL" id="MFD2414652.1"/>
    </source>
</evidence>
<evidence type="ECO:0000256" key="6">
    <source>
        <dbReference type="HAMAP-Rule" id="MF_00221"/>
    </source>
</evidence>
<dbReference type="Pfam" id="PF01566">
    <property type="entry name" value="Nramp"/>
    <property type="match status" value="1"/>
</dbReference>
<feature type="transmembrane region" description="Helical" evidence="6">
    <location>
        <begin position="303"/>
        <end position="324"/>
    </location>
</feature>